<name>A0A822Y6D8_NELNU</name>
<sequence>MVLEFAVSQIFPDLKPLSFLIMAFFKGKWDIILPPSNSMEWSSNFKITRPPRDFKLCFAFEMDLMEDSGTCRIGSLFPYLNSISSSSKTV</sequence>
<dbReference type="AlphaFoldDB" id="A0A822Y6D8"/>
<evidence type="ECO:0000313" key="2">
    <source>
        <dbReference type="Proteomes" id="UP000607653"/>
    </source>
</evidence>
<accession>A0A822Y6D8</accession>
<dbReference type="EMBL" id="DUZY01000002">
    <property type="protein sequence ID" value="DAD26736.1"/>
    <property type="molecule type" value="Genomic_DNA"/>
</dbReference>
<proteinExistence type="predicted"/>
<evidence type="ECO:0000313" key="1">
    <source>
        <dbReference type="EMBL" id="DAD26736.1"/>
    </source>
</evidence>
<keyword evidence="2" id="KW-1185">Reference proteome</keyword>
<reference evidence="1 2" key="1">
    <citation type="journal article" date="2020" name="Mol. Biol. Evol.">
        <title>Distinct Expression and Methylation Patterns for Genes with Different Fates following a Single Whole-Genome Duplication in Flowering Plants.</title>
        <authorList>
            <person name="Shi T."/>
            <person name="Rahmani R.S."/>
            <person name="Gugger P.F."/>
            <person name="Wang M."/>
            <person name="Li H."/>
            <person name="Zhang Y."/>
            <person name="Li Z."/>
            <person name="Wang Q."/>
            <person name="Van de Peer Y."/>
            <person name="Marchal K."/>
            <person name="Chen J."/>
        </authorList>
    </citation>
    <scope>NUCLEOTIDE SEQUENCE [LARGE SCALE GENOMIC DNA]</scope>
    <source>
        <tissue evidence="1">Leaf</tissue>
    </source>
</reference>
<organism evidence="1 2">
    <name type="scientific">Nelumbo nucifera</name>
    <name type="common">Sacred lotus</name>
    <dbReference type="NCBI Taxonomy" id="4432"/>
    <lineage>
        <taxon>Eukaryota</taxon>
        <taxon>Viridiplantae</taxon>
        <taxon>Streptophyta</taxon>
        <taxon>Embryophyta</taxon>
        <taxon>Tracheophyta</taxon>
        <taxon>Spermatophyta</taxon>
        <taxon>Magnoliopsida</taxon>
        <taxon>Proteales</taxon>
        <taxon>Nelumbonaceae</taxon>
        <taxon>Nelumbo</taxon>
    </lineage>
</organism>
<protein>
    <submittedName>
        <fullName evidence="1">Uncharacterized protein</fullName>
    </submittedName>
</protein>
<comment type="caution">
    <text evidence="1">The sequence shown here is derived from an EMBL/GenBank/DDBJ whole genome shotgun (WGS) entry which is preliminary data.</text>
</comment>
<dbReference type="Proteomes" id="UP000607653">
    <property type="component" value="Unassembled WGS sequence"/>
</dbReference>
<gene>
    <name evidence="1" type="ORF">HUJ06_028204</name>
</gene>